<proteinExistence type="predicted"/>
<dbReference type="Pfam" id="PF03811">
    <property type="entry name" value="Zn_ribbon_InsA"/>
    <property type="match status" value="1"/>
</dbReference>
<evidence type="ECO:0000313" key="2">
    <source>
        <dbReference type="EMBL" id="CRH05865.1"/>
    </source>
</evidence>
<protein>
    <submittedName>
        <fullName evidence="2">Insertion element IS1 protein insA</fullName>
    </submittedName>
</protein>
<reference evidence="2" key="1">
    <citation type="submission" date="2015-04" db="EMBL/GenBank/DDBJ databases">
        <authorList>
            <person name="Syromyatnikov M.Y."/>
            <person name="Popov V.N."/>
        </authorList>
    </citation>
    <scope>NUCLEOTIDE SEQUENCE</scope>
    <source>
        <strain evidence="2">MO-1</strain>
    </source>
</reference>
<dbReference type="GO" id="GO:0006313">
    <property type="term" value="P:DNA transposition"/>
    <property type="evidence" value="ECO:0007669"/>
    <property type="project" value="InterPro"/>
</dbReference>
<gene>
    <name evidence="2" type="primary">insA</name>
    <name evidence="2" type="ORF">MAGMO_1683</name>
</gene>
<dbReference type="EMBL" id="LO017727">
    <property type="protein sequence ID" value="CRH05865.1"/>
    <property type="molecule type" value="Genomic_DNA"/>
</dbReference>
<dbReference type="InterPro" id="IPR003220">
    <property type="entry name" value="InsA_N_dom_Znf"/>
</dbReference>
<evidence type="ECO:0000259" key="1">
    <source>
        <dbReference type="Pfam" id="PF03811"/>
    </source>
</evidence>
<sequence length="89" mass="10481">MATMEVHIYCPDCGSLDVIKFGKDRYGRQRFRCNDDHCERTIFVLEDNDWWRFEEVKKQIAVHLLSGNNIQQTAQNLGVHPELVSRMVK</sequence>
<accession>A0A1S7LFZ0</accession>
<dbReference type="AlphaFoldDB" id="A0A1S7LFZ0"/>
<feature type="domain" description="InsA N-terminal zinc ribbon" evidence="1">
    <location>
        <begin position="1"/>
        <end position="35"/>
    </location>
</feature>
<organism evidence="2">
    <name type="scientific">Magnetococcus massalia (strain MO-1)</name>
    <dbReference type="NCBI Taxonomy" id="451514"/>
    <lineage>
        <taxon>Bacteria</taxon>
        <taxon>Pseudomonadati</taxon>
        <taxon>Pseudomonadota</taxon>
        <taxon>Magnetococcia</taxon>
        <taxon>Magnetococcales</taxon>
        <taxon>Magnetococcaceae</taxon>
        <taxon>Magnetococcus</taxon>
    </lineage>
</organism>
<name>A0A1S7LFZ0_MAGMO</name>